<feature type="region of interest" description="Disordered" evidence="1">
    <location>
        <begin position="1"/>
        <end position="53"/>
    </location>
</feature>
<feature type="compositionally biased region" description="Low complexity" evidence="1">
    <location>
        <begin position="655"/>
        <end position="664"/>
    </location>
</feature>
<feature type="compositionally biased region" description="Polar residues" evidence="1">
    <location>
        <begin position="75"/>
        <end position="86"/>
    </location>
</feature>
<gene>
    <name evidence="2" type="ORF">LDAN0321_LOCUS16713</name>
</gene>
<reference evidence="2" key="1">
    <citation type="submission" date="2021-01" db="EMBL/GenBank/DDBJ databases">
        <authorList>
            <person name="Corre E."/>
            <person name="Pelletier E."/>
            <person name="Niang G."/>
            <person name="Scheremetjew M."/>
            <person name="Finn R."/>
            <person name="Kale V."/>
            <person name="Holt S."/>
            <person name="Cochrane G."/>
            <person name="Meng A."/>
            <person name="Brown T."/>
            <person name="Cohen L."/>
        </authorList>
    </citation>
    <scope>NUCLEOTIDE SEQUENCE</scope>
    <source>
        <strain evidence="2">B650</strain>
    </source>
</reference>
<name>A0A7S2PJN9_9STRA</name>
<evidence type="ECO:0000256" key="1">
    <source>
        <dbReference type="SAM" id="MobiDB-lite"/>
    </source>
</evidence>
<protein>
    <submittedName>
        <fullName evidence="2">Uncharacterized protein</fullName>
    </submittedName>
</protein>
<sequence>MTTAAALPHPINTNTNTDPPPCYEHPESPALSDDEAAGYTKYTPRTHLNGSEALQAPRSLEREFERLHLADVNSSYESVPPTLSSDYQKDGSKTKTTPNSVLDLDLERFGSTDEDSFGKDSNSAAESCLPSFEIHLRLQGALTQQCVDRVAAYTLIHSVNCESSTMSAHDSSDFMTANPKELVDEERWLLSVIGRSSATEVRTSPSPTTFLEAIGERNKRMDCTPNPLNVVSNSRTQLWKPSRSWWEAKSGKNPWIEPRLHAKRWRYLWPLIHYHKFLAKCIKKLKRYGVDYSDKGVLPCFLRAEVVAISSHLASVSEFTAEDWTATLSNFHCWSYPTEDPKTQVSVRRFLNSMALRRSQDLQLNPADEQSPLLMQQLQCGPDSIRTHKVTPKKNKGTPRSNQHHQSPRQYFNSNSRGAKYNVSSGSNTKAPRYTPSTNRNHHNHSGAYYPHGHGYVPPPPYYGHGGYDHYNGDAADLNVNCSFNTMDSSYDEYDFSFSQSHSGHGHPAVQWAHLDPMRSIATPPRHAHSHGAVSGGVSHNHSQPPPPMNNVNLNAHPHPHVNSIMSPASQFMMGGVGPGHGHAHPHRIMAYPPNMNSLPHHHHMYPPPPNYDYSGGAAAAATGYTPVIQSNASNHQVPHQQSQEQQEGDGETGTGTAEGNEKN</sequence>
<feature type="region of interest" description="Disordered" evidence="1">
    <location>
        <begin position="525"/>
        <end position="553"/>
    </location>
</feature>
<evidence type="ECO:0000313" key="2">
    <source>
        <dbReference type="EMBL" id="CAD9601096.1"/>
    </source>
</evidence>
<proteinExistence type="predicted"/>
<feature type="compositionally biased region" description="Polar residues" evidence="1">
    <location>
        <begin position="408"/>
        <end position="439"/>
    </location>
</feature>
<dbReference type="AlphaFoldDB" id="A0A7S2PJN9"/>
<feature type="region of interest" description="Disordered" evidence="1">
    <location>
        <begin position="75"/>
        <end position="105"/>
    </location>
</feature>
<dbReference type="EMBL" id="HBGY01026953">
    <property type="protein sequence ID" value="CAD9601096.1"/>
    <property type="molecule type" value="Transcribed_RNA"/>
</dbReference>
<feature type="region of interest" description="Disordered" evidence="1">
    <location>
        <begin position="385"/>
        <end position="446"/>
    </location>
</feature>
<feature type="compositionally biased region" description="Low complexity" evidence="1">
    <location>
        <begin position="8"/>
        <end position="17"/>
    </location>
</feature>
<accession>A0A7S2PJN9</accession>
<feature type="compositionally biased region" description="Polar residues" evidence="1">
    <location>
        <begin position="628"/>
        <end position="640"/>
    </location>
</feature>
<feature type="region of interest" description="Disordered" evidence="1">
    <location>
        <begin position="625"/>
        <end position="664"/>
    </location>
</feature>
<feature type="compositionally biased region" description="Basic residues" evidence="1">
    <location>
        <begin position="387"/>
        <end position="407"/>
    </location>
</feature>
<organism evidence="2">
    <name type="scientific">Leptocylindrus danicus</name>
    <dbReference type="NCBI Taxonomy" id="163516"/>
    <lineage>
        <taxon>Eukaryota</taxon>
        <taxon>Sar</taxon>
        <taxon>Stramenopiles</taxon>
        <taxon>Ochrophyta</taxon>
        <taxon>Bacillariophyta</taxon>
        <taxon>Coscinodiscophyceae</taxon>
        <taxon>Chaetocerotophycidae</taxon>
        <taxon>Leptocylindrales</taxon>
        <taxon>Leptocylindraceae</taxon>
        <taxon>Leptocylindrus</taxon>
    </lineage>
</organism>